<reference evidence="1" key="1">
    <citation type="submission" date="2018-05" db="EMBL/GenBank/DDBJ databases">
        <authorList>
            <person name="Lanie J.A."/>
            <person name="Ng W.-L."/>
            <person name="Kazmierczak K.M."/>
            <person name="Andrzejewski T.M."/>
            <person name="Davidsen T.M."/>
            <person name="Wayne K.J."/>
            <person name="Tettelin H."/>
            <person name="Glass J.I."/>
            <person name="Rusch D."/>
            <person name="Podicherti R."/>
            <person name="Tsui H.-C.T."/>
            <person name="Winkler M.E."/>
        </authorList>
    </citation>
    <scope>NUCLEOTIDE SEQUENCE</scope>
</reference>
<dbReference type="EMBL" id="UINC01103308">
    <property type="protein sequence ID" value="SVC65587.1"/>
    <property type="molecule type" value="Genomic_DNA"/>
</dbReference>
<gene>
    <name evidence="1" type="ORF">METZ01_LOCUS318441</name>
</gene>
<accession>A0A382NYP5</accession>
<name>A0A382NYP5_9ZZZZ</name>
<proteinExistence type="predicted"/>
<sequence length="23" mass="2661">MYGSNAPWFDVTYEAYKAYVVGE</sequence>
<protein>
    <submittedName>
        <fullName evidence="1">Uncharacterized protein</fullName>
    </submittedName>
</protein>
<feature type="non-terminal residue" evidence="1">
    <location>
        <position position="23"/>
    </location>
</feature>
<evidence type="ECO:0000313" key="1">
    <source>
        <dbReference type="EMBL" id="SVC65587.1"/>
    </source>
</evidence>
<dbReference type="AlphaFoldDB" id="A0A382NYP5"/>
<organism evidence="1">
    <name type="scientific">marine metagenome</name>
    <dbReference type="NCBI Taxonomy" id="408172"/>
    <lineage>
        <taxon>unclassified sequences</taxon>
        <taxon>metagenomes</taxon>
        <taxon>ecological metagenomes</taxon>
    </lineage>
</organism>